<comment type="pathway">
    <text evidence="1">Metabolic intermediate biosynthesis; (R)-mevalonate biosynthesis; (R)-mevalonate from acetyl-CoA: step 3/3.</text>
</comment>
<proteinExistence type="inferred from homology"/>
<dbReference type="Gene3D" id="3.30.70.420">
    <property type="entry name" value="Hydroxymethylglutaryl-CoA reductase, class I/II, NAD/NADP-binding domain"/>
    <property type="match status" value="1"/>
</dbReference>
<evidence type="ECO:0000256" key="1">
    <source>
        <dbReference type="ARBA" id="ARBA00005084"/>
    </source>
</evidence>
<accession>A0ABQ7Y4P8</accession>
<reference evidence="5 6" key="1">
    <citation type="submission" date="2021-05" db="EMBL/GenBank/DDBJ databases">
        <title>Genome Assembly of Synthetic Allotetraploid Brassica napus Reveals Homoeologous Exchanges between Subgenomes.</title>
        <authorList>
            <person name="Davis J.T."/>
        </authorList>
    </citation>
    <scope>NUCLEOTIDE SEQUENCE [LARGE SCALE GENOMIC DNA]</scope>
    <source>
        <strain evidence="6">cv. Da-Ae</strain>
        <tissue evidence="5">Seedling</tissue>
    </source>
</reference>
<sequence>VCGVGKKAYVRFSCNTGGTMGMNMVTKGVHNVIEFLTYDFPYMDVIGISETGNNRFIGPLTSSRTTCCSELDQATWQISSLKDSNQRRDRERELTRYTRSTSSSYTICDMMHISKSENKYGCIGGAQYAQEPHRLCCCRLSIGGFNTHASKIVFDIFIATCQDPAQNMESSQDSTMMKPLMGKIYNYLSLHHLLTTAMESMGMNSSLESQGE</sequence>
<dbReference type="Pfam" id="PF00368">
    <property type="entry name" value="HMG-CoA_red"/>
    <property type="match status" value="1"/>
</dbReference>
<evidence type="ECO:0000313" key="5">
    <source>
        <dbReference type="EMBL" id="KAH0862303.1"/>
    </source>
</evidence>
<comment type="caution">
    <text evidence="5">The sequence shown here is derived from an EMBL/GenBank/DDBJ whole genome shotgun (WGS) entry which is preliminary data.</text>
</comment>
<dbReference type="SUPFAM" id="SSF55035">
    <property type="entry name" value="NAD-binding domain of HMG-CoA reductase"/>
    <property type="match status" value="1"/>
</dbReference>
<comment type="similarity">
    <text evidence="2">Belongs to the HMG-CoA reductase family.</text>
</comment>
<name>A0ABQ7Y4P8_BRANA</name>
<dbReference type="Proteomes" id="UP000824890">
    <property type="component" value="Unassembled WGS sequence"/>
</dbReference>
<dbReference type="InterPro" id="IPR009029">
    <property type="entry name" value="HMG_CoA_Rdtase_sub-bd_dom_sf"/>
</dbReference>
<evidence type="ECO:0000256" key="3">
    <source>
        <dbReference type="ARBA" id="ARBA00023002"/>
    </source>
</evidence>
<keyword evidence="6" id="KW-1185">Reference proteome</keyword>
<gene>
    <name evidence="5" type="ORF">HID58_079514</name>
</gene>
<evidence type="ECO:0000256" key="4">
    <source>
        <dbReference type="ARBA" id="ARBA00023229"/>
    </source>
</evidence>
<dbReference type="PROSITE" id="PS50065">
    <property type="entry name" value="HMG_COA_REDUCTASE_4"/>
    <property type="match status" value="1"/>
</dbReference>
<keyword evidence="4" id="KW-0414">Isoprene biosynthesis</keyword>
<dbReference type="PANTHER" id="PTHR10572:SF24">
    <property type="entry name" value="3-HYDROXY-3-METHYLGLUTARYL-COENZYME A REDUCTASE"/>
    <property type="match status" value="1"/>
</dbReference>
<dbReference type="InterPro" id="IPR023074">
    <property type="entry name" value="HMG_CoA_Rdtase_cat_sf"/>
</dbReference>
<protein>
    <submittedName>
        <fullName evidence="5">Uncharacterized protein</fullName>
    </submittedName>
</protein>
<evidence type="ECO:0000313" key="6">
    <source>
        <dbReference type="Proteomes" id="UP000824890"/>
    </source>
</evidence>
<dbReference type="Gene3D" id="3.90.770.10">
    <property type="entry name" value="3-hydroxy-3-methylglutaryl-coenzyme A Reductase, Chain A, domain 2"/>
    <property type="match status" value="1"/>
</dbReference>
<keyword evidence="3" id="KW-0560">Oxidoreductase</keyword>
<evidence type="ECO:0000256" key="2">
    <source>
        <dbReference type="ARBA" id="ARBA00007661"/>
    </source>
</evidence>
<dbReference type="EMBL" id="JAGKQM010000018">
    <property type="protein sequence ID" value="KAH0862303.1"/>
    <property type="molecule type" value="Genomic_DNA"/>
</dbReference>
<feature type="non-terminal residue" evidence="5">
    <location>
        <position position="1"/>
    </location>
</feature>
<dbReference type="InterPro" id="IPR002202">
    <property type="entry name" value="HMG_CoA_Rdtase"/>
</dbReference>
<organism evidence="5 6">
    <name type="scientific">Brassica napus</name>
    <name type="common">Rape</name>
    <dbReference type="NCBI Taxonomy" id="3708"/>
    <lineage>
        <taxon>Eukaryota</taxon>
        <taxon>Viridiplantae</taxon>
        <taxon>Streptophyta</taxon>
        <taxon>Embryophyta</taxon>
        <taxon>Tracheophyta</taxon>
        <taxon>Spermatophyta</taxon>
        <taxon>Magnoliopsida</taxon>
        <taxon>eudicotyledons</taxon>
        <taxon>Gunneridae</taxon>
        <taxon>Pentapetalae</taxon>
        <taxon>rosids</taxon>
        <taxon>malvids</taxon>
        <taxon>Brassicales</taxon>
        <taxon>Brassicaceae</taxon>
        <taxon>Brassiceae</taxon>
        <taxon>Brassica</taxon>
    </lineage>
</organism>
<dbReference type="InterPro" id="IPR009023">
    <property type="entry name" value="HMG_CoA_Rdtase_NAD(P)-bd_sf"/>
</dbReference>
<dbReference type="PANTHER" id="PTHR10572">
    <property type="entry name" value="3-HYDROXY-3-METHYLGLUTARYL-COENZYME A REDUCTASE"/>
    <property type="match status" value="1"/>
</dbReference>
<dbReference type="SUPFAM" id="SSF56542">
    <property type="entry name" value="Substrate-binding domain of HMG-CoA reductase"/>
    <property type="match status" value="1"/>
</dbReference>